<dbReference type="CDD" id="cd15729">
    <property type="entry name" value="FYVE_endofin"/>
    <property type="match status" value="1"/>
</dbReference>
<keyword evidence="1" id="KW-0479">Metal-binding</keyword>
<dbReference type="Gene3D" id="3.30.1360.220">
    <property type="entry name" value="Domain of unknown function (DUF3480), N-terminal subdomain"/>
    <property type="match status" value="1"/>
</dbReference>
<feature type="region of interest" description="Disordered" evidence="5">
    <location>
        <begin position="139"/>
        <end position="167"/>
    </location>
</feature>
<comment type="caution">
    <text evidence="7">The sequence shown here is derived from an EMBL/GenBank/DDBJ whole genome shotgun (WGS) entry which is preliminary data.</text>
</comment>
<feature type="compositionally biased region" description="Basic and acidic residues" evidence="5">
    <location>
        <begin position="86"/>
        <end position="109"/>
    </location>
</feature>
<feature type="compositionally biased region" description="Basic and acidic residues" evidence="5">
    <location>
        <begin position="512"/>
        <end position="523"/>
    </location>
</feature>
<dbReference type="PROSITE" id="PS50178">
    <property type="entry name" value="ZF_FYVE"/>
    <property type="match status" value="1"/>
</dbReference>
<feature type="compositionally biased region" description="Polar residues" evidence="5">
    <location>
        <begin position="36"/>
        <end position="47"/>
    </location>
</feature>
<evidence type="ECO:0000256" key="1">
    <source>
        <dbReference type="ARBA" id="ARBA00022723"/>
    </source>
</evidence>
<evidence type="ECO:0000313" key="7">
    <source>
        <dbReference type="EMBL" id="GMS83410.1"/>
    </source>
</evidence>
<dbReference type="Gene3D" id="3.30.40.10">
    <property type="entry name" value="Zinc/RING finger domain, C3HC4 (zinc finger)"/>
    <property type="match status" value="1"/>
</dbReference>
<dbReference type="GO" id="GO:0016197">
    <property type="term" value="P:endosomal transport"/>
    <property type="evidence" value="ECO:0007669"/>
    <property type="project" value="TreeGrafter"/>
</dbReference>
<dbReference type="InterPro" id="IPR017455">
    <property type="entry name" value="Znf_FYVE-rel"/>
</dbReference>
<gene>
    <name evidence="7" type="ORF">PENTCL1PPCAC_5585</name>
</gene>
<dbReference type="InterPro" id="IPR000306">
    <property type="entry name" value="Znf_FYVE"/>
</dbReference>
<dbReference type="GO" id="GO:0008270">
    <property type="term" value="F:zinc ion binding"/>
    <property type="evidence" value="ECO:0007669"/>
    <property type="project" value="UniProtKB-KW"/>
</dbReference>
<feature type="compositionally biased region" description="Basic and acidic residues" evidence="5">
    <location>
        <begin position="354"/>
        <end position="383"/>
    </location>
</feature>
<feature type="domain" description="FYVE-type" evidence="6">
    <location>
        <begin position="728"/>
        <end position="788"/>
    </location>
</feature>
<dbReference type="InterPro" id="IPR011011">
    <property type="entry name" value="Znf_FYVE_PHD"/>
</dbReference>
<keyword evidence="2 4" id="KW-0863">Zinc-finger</keyword>
<dbReference type="SMART" id="SM01421">
    <property type="entry name" value="DUF3480"/>
    <property type="match status" value="1"/>
</dbReference>
<sequence length="1520" mass="166357">PDLSDLLDQIEGSVTAGIQPLVTGRRGFFDPVPCFSTSRHNSGAPTQAGSNGAGGSRNAAEIEEKLSFVEFLKVTAREAEELHQLQRLHDDHQEVRGSKRVGSEKKETVEAPSGATAAASSRPIAPAWKQPTLVVPDMPDLPDVPEGLPQLQQKRNGRAAEGNERKGAVMEETAMAEKENRLLSEFEETDRNNPTTLYHPLPRLETSSPDLGVEMGEEAEMEQHLQPVHPPPTPSPEPCLIAVDEQPQLPVLQQEEFAAKGAESAAEAVAEEEADEEFDEVLAYLAKCDSVSTAAPAAAAATVLPAASPPAAAAAPEFAPISPIAVTPPSCNTAASFDVVSFQALPSDEMNESEMERELEELAHDFPDSDQPEIARNDEHNLTADETFYSAVESLDRTVKEELLNDEGEEYRDGEEEKEDEEEIKDQDEAKEEEKDEEGAGDNDEKEKSEESEEEEEGSTLAEERLEVDLVFVNESAGDERVAELEDVYREKIEVSIVIEAPPTPSNDDEEEKKIDDDQSIEKEDAEEEKEVEEREVAPMVSPSNSGDSAASMEVLESAEAEAMEQDMREEEENKIEEEEPVLIEKAESSNMDTVADEKEPIDDAEDTVEAVIDSTQPEVMLLEPVPEFAAVEEAGDSIAEEEEGRLREAGEEEGEQTPPPCYEVAVEDRPCDPSPAAAAATSRAARFRDRVISDVHEIDGDEAPAMPSRLTESELQLGKTPPIWIPDAECPACMLCSARFTFLLRRHHCRACGRVLCAACCGERMVLAYQPDKGKARVCSPCASTLQRVEEWEKEREGSPETTGNGSNPTDAVDADAAPAAEGGMQPIQQQQVGQQLQVEFGAGGMRKKSILKVRAASVSTEDGGSQGGPAPSPSLVIPGQRIGGEESAVGSVVGSAPRGVVFRDGVKPGEHTPDERAREEEERMAGGGRSQPQLRKKSRKRAAVSRRVAALKVEEQLASALPTHARPHLLLVERGVRVWSSLREVELSLAEGDCVRIAVNRLLTVAIQICDAPYGEGRVMCAVSHGFHSLGLDEVVFCWRLDPSSIREDEGEYGEEMEEMNKGKMRADLPITVVRRIEEILQSCFTSSDLADVRRMATRMPRLHTSIAAESDDEPPMTRHTMLVPASHQSIRHLPLSPSLPYVFAVPIHQSELPWALAAPNRVLLRMGLASGCYPTPLIMDPSREAVYSEETSSSVLKMFNDIGTWSYRMQHVVGGTVALSNEETTVRIPKHARQQMRKIVEINRNMLAWLCDVNSEADSHLICIETEEGLGPYESNIFQKGGERKKTGATFVIIDGALKTASARVQVSVCEDGIAVRLPSEGLVELINALLDGKDHSVESGSHRLRVEWTEKDEPSAGTQLISPIDGLYLGNKMQYGFTLERVISSTVPSPSLPDTATRLSHVFNMRENLIPPEDEAKVFSVAELVANETAGMVDEYLPLLTTIGVDTLALRITVERDRIEYDVAEWAGLEMEQTRFRASLDKLVPVFVNVLGYIPHGFSIELWISIISTTPLPIEI</sequence>
<feature type="compositionally biased region" description="Basic and acidic residues" evidence="5">
    <location>
        <begin position="394"/>
        <end position="403"/>
    </location>
</feature>
<evidence type="ECO:0000256" key="5">
    <source>
        <dbReference type="SAM" id="MobiDB-lite"/>
    </source>
</evidence>
<dbReference type="PANTHER" id="PTHR46319">
    <property type="entry name" value="ZINC FINGER FYVE DOMAIN-CONTAINING PROTEIN"/>
    <property type="match status" value="1"/>
</dbReference>
<keyword evidence="8" id="KW-1185">Reference proteome</keyword>
<dbReference type="FunFam" id="3.30.40.10:FF:000084">
    <property type="entry name" value="Zinc finger, FYVE domain-containing 9b"/>
    <property type="match status" value="1"/>
</dbReference>
<evidence type="ECO:0000256" key="2">
    <source>
        <dbReference type="ARBA" id="ARBA00022771"/>
    </source>
</evidence>
<feature type="compositionally biased region" description="Acidic residues" evidence="5">
    <location>
        <begin position="404"/>
        <end position="442"/>
    </location>
</feature>
<feature type="region of interest" description="Disordered" evidence="5">
    <location>
        <begin position="499"/>
        <end position="605"/>
    </location>
</feature>
<feature type="non-terminal residue" evidence="7">
    <location>
        <position position="1"/>
    </location>
</feature>
<feature type="compositionally biased region" description="Acidic residues" evidence="5">
    <location>
        <begin position="557"/>
        <end position="582"/>
    </location>
</feature>
<proteinExistence type="predicted"/>
<evidence type="ECO:0000256" key="4">
    <source>
        <dbReference type="PROSITE-ProRule" id="PRU00091"/>
    </source>
</evidence>
<accession>A0AAV5SLK6</accession>
<protein>
    <recommendedName>
        <fullName evidence="6">FYVE-type domain-containing protein</fullName>
    </recommendedName>
</protein>
<feature type="compositionally biased region" description="Basic and acidic residues" evidence="5">
    <location>
        <begin position="906"/>
        <end position="926"/>
    </location>
</feature>
<feature type="region of interest" description="Disordered" evidence="5">
    <location>
        <begin position="902"/>
        <end position="941"/>
    </location>
</feature>
<dbReference type="Proteomes" id="UP001432027">
    <property type="component" value="Unassembled WGS sequence"/>
</dbReference>
<feature type="region of interest" description="Disordered" evidence="5">
    <location>
        <begin position="36"/>
        <end position="58"/>
    </location>
</feature>
<dbReference type="SMART" id="SM00064">
    <property type="entry name" value="FYVE"/>
    <property type="match status" value="1"/>
</dbReference>
<dbReference type="Gene3D" id="3.30.500.40">
    <property type="match status" value="1"/>
</dbReference>
<feature type="region of interest" description="Disordered" evidence="5">
    <location>
        <begin position="858"/>
        <end position="879"/>
    </location>
</feature>
<feature type="region of interest" description="Disordered" evidence="5">
    <location>
        <begin position="347"/>
        <end position="482"/>
    </location>
</feature>
<dbReference type="Pfam" id="PF11979">
    <property type="entry name" value="SARA_C"/>
    <property type="match status" value="1"/>
</dbReference>
<feature type="region of interest" description="Disordered" evidence="5">
    <location>
        <begin position="635"/>
        <end position="660"/>
    </location>
</feature>
<feature type="compositionally biased region" description="Acidic residues" evidence="5">
    <location>
        <begin position="635"/>
        <end position="644"/>
    </location>
</feature>
<feature type="region of interest" description="Disordered" evidence="5">
    <location>
        <begin position="86"/>
        <end position="122"/>
    </location>
</feature>
<keyword evidence="3" id="KW-0862">Zinc</keyword>
<dbReference type="SUPFAM" id="SSF57903">
    <property type="entry name" value="FYVE/PHD zinc finger"/>
    <property type="match status" value="1"/>
</dbReference>
<dbReference type="InterPro" id="IPR013083">
    <property type="entry name" value="Znf_RING/FYVE/PHD"/>
</dbReference>
<dbReference type="PANTHER" id="PTHR46319:SF3">
    <property type="entry name" value="ZINC FINGER FYVE DOMAIN-CONTAINING PROTEIN"/>
    <property type="match status" value="1"/>
</dbReference>
<organism evidence="7 8">
    <name type="scientific">Pristionchus entomophagus</name>
    <dbReference type="NCBI Taxonomy" id="358040"/>
    <lineage>
        <taxon>Eukaryota</taxon>
        <taxon>Metazoa</taxon>
        <taxon>Ecdysozoa</taxon>
        <taxon>Nematoda</taxon>
        <taxon>Chromadorea</taxon>
        <taxon>Rhabditida</taxon>
        <taxon>Rhabditina</taxon>
        <taxon>Diplogasteromorpha</taxon>
        <taxon>Diplogasteroidea</taxon>
        <taxon>Neodiplogasteridae</taxon>
        <taxon>Pristionchus</taxon>
    </lineage>
</organism>
<dbReference type="Pfam" id="PF01363">
    <property type="entry name" value="FYVE"/>
    <property type="match status" value="1"/>
</dbReference>
<evidence type="ECO:0000256" key="3">
    <source>
        <dbReference type="ARBA" id="ARBA00022833"/>
    </source>
</evidence>
<evidence type="ECO:0000313" key="8">
    <source>
        <dbReference type="Proteomes" id="UP001432027"/>
    </source>
</evidence>
<feature type="compositionally biased region" description="Polar residues" evidence="5">
    <location>
        <begin position="801"/>
        <end position="811"/>
    </location>
</feature>
<dbReference type="EMBL" id="BTSX01000002">
    <property type="protein sequence ID" value="GMS83410.1"/>
    <property type="molecule type" value="Genomic_DNA"/>
</dbReference>
<dbReference type="GO" id="GO:0031901">
    <property type="term" value="C:early endosome membrane"/>
    <property type="evidence" value="ECO:0007669"/>
    <property type="project" value="TreeGrafter"/>
</dbReference>
<feature type="region of interest" description="Disordered" evidence="5">
    <location>
        <begin position="791"/>
        <end position="816"/>
    </location>
</feature>
<reference evidence="7" key="1">
    <citation type="submission" date="2023-10" db="EMBL/GenBank/DDBJ databases">
        <title>Genome assembly of Pristionchus species.</title>
        <authorList>
            <person name="Yoshida K."/>
            <person name="Sommer R.J."/>
        </authorList>
    </citation>
    <scope>NUCLEOTIDE SEQUENCE</scope>
    <source>
        <strain evidence="7">RS0144</strain>
    </source>
</reference>
<name>A0AAV5SLK6_9BILA</name>
<dbReference type="InterPro" id="IPR022557">
    <property type="entry name" value="SARA-like_C"/>
</dbReference>
<evidence type="ECO:0000259" key="6">
    <source>
        <dbReference type="PROSITE" id="PS50178"/>
    </source>
</evidence>
<feature type="compositionally biased region" description="Basic and acidic residues" evidence="5">
    <location>
        <begin position="791"/>
        <end position="800"/>
    </location>
</feature>